<sequence>MAFRKLLRDLDSSELDDSVFNNTTSSETDYTTSSDVENRSCTPPKVSLYRCRKVAVSEEDKTPLANQSFNLSSETSSHTGSLSTYIGESEKPQNRISPQGHAPQKKTSVNVNDLHQDSMNTSFASSIGRCEQESTEFKFTLSGPMKSVQAPWKTSKTGKRRMNRMREMMSLNDTFNGGSCSGFFKEHDSGFKEPEPKFERDLLADVPPNAKYYKGKPAHCALHNVTRKYLIKTFPGHVDIMTLIRNPRILSVCSWNQPFWSLSVVLGKKREDEVIYGFTCVDEYVVQQLKEFDVKEMHVKTILSEN</sequence>
<feature type="compositionally biased region" description="Polar residues" evidence="1">
    <location>
        <begin position="105"/>
        <end position="114"/>
    </location>
</feature>
<organism evidence="2 3">
    <name type="scientific">Bursaphelenchus xylophilus</name>
    <name type="common">Pinewood nematode worm</name>
    <name type="synonym">Aphelenchoides xylophilus</name>
    <dbReference type="NCBI Taxonomy" id="6326"/>
    <lineage>
        <taxon>Eukaryota</taxon>
        <taxon>Metazoa</taxon>
        <taxon>Ecdysozoa</taxon>
        <taxon>Nematoda</taxon>
        <taxon>Chromadorea</taxon>
        <taxon>Rhabditida</taxon>
        <taxon>Tylenchina</taxon>
        <taxon>Tylenchomorpha</taxon>
        <taxon>Aphelenchoidea</taxon>
        <taxon>Aphelenchoididae</taxon>
        <taxon>Bursaphelenchus</taxon>
    </lineage>
</organism>
<proteinExistence type="predicted"/>
<feature type="compositionally biased region" description="Low complexity" evidence="1">
    <location>
        <begin position="72"/>
        <end position="84"/>
    </location>
</feature>
<feature type="region of interest" description="Disordered" evidence="1">
    <location>
        <begin position="66"/>
        <end position="114"/>
    </location>
</feature>
<dbReference type="EMBL" id="CAJFCV020000005">
    <property type="protein sequence ID" value="CAG9121038.1"/>
    <property type="molecule type" value="Genomic_DNA"/>
</dbReference>
<reference evidence="2" key="1">
    <citation type="submission" date="2020-09" db="EMBL/GenBank/DDBJ databases">
        <authorList>
            <person name="Kikuchi T."/>
        </authorList>
    </citation>
    <scope>NUCLEOTIDE SEQUENCE</scope>
    <source>
        <strain evidence="2">Ka4C1</strain>
    </source>
</reference>
<protein>
    <submittedName>
        <fullName evidence="2">(pine wood nematode) hypothetical protein</fullName>
    </submittedName>
</protein>
<evidence type="ECO:0000313" key="3">
    <source>
        <dbReference type="Proteomes" id="UP000659654"/>
    </source>
</evidence>
<dbReference type="AlphaFoldDB" id="A0A811LPY9"/>
<accession>A0A811LPY9</accession>
<dbReference type="Proteomes" id="UP000582659">
    <property type="component" value="Unassembled WGS sequence"/>
</dbReference>
<keyword evidence="3" id="KW-1185">Reference proteome</keyword>
<evidence type="ECO:0000313" key="2">
    <source>
        <dbReference type="EMBL" id="CAD5230140.1"/>
    </source>
</evidence>
<comment type="caution">
    <text evidence="2">The sequence shown here is derived from an EMBL/GenBank/DDBJ whole genome shotgun (WGS) entry which is preliminary data.</text>
</comment>
<evidence type="ECO:0000256" key="1">
    <source>
        <dbReference type="SAM" id="MobiDB-lite"/>
    </source>
</evidence>
<feature type="compositionally biased region" description="Low complexity" evidence="1">
    <location>
        <begin position="23"/>
        <end position="35"/>
    </location>
</feature>
<gene>
    <name evidence="2" type="ORF">BXYJ_LOCUS10838</name>
</gene>
<dbReference type="Proteomes" id="UP000659654">
    <property type="component" value="Unassembled WGS sequence"/>
</dbReference>
<name>A0A811LPY9_BURXY</name>
<dbReference type="EMBL" id="CAJFDI010000005">
    <property type="protein sequence ID" value="CAD5230140.1"/>
    <property type="molecule type" value="Genomic_DNA"/>
</dbReference>
<feature type="region of interest" description="Disordered" evidence="1">
    <location>
        <begin position="16"/>
        <end position="39"/>
    </location>
</feature>